<dbReference type="PIRSF" id="PIRSF000102">
    <property type="entry name" value="Lac_mal_DH"/>
    <property type="match status" value="1"/>
</dbReference>
<dbReference type="Gene3D" id="3.90.110.10">
    <property type="entry name" value="Lactate dehydrogenase/glycoside hydrolase, family 4, C-terminal"/>
    <property type="match status" value="1"/>
</dbReference>
<evidence type="ECO:0000256" key="4">
    <source>
        <dbReference type="ARBA" id="ARBA00048313"/>
    </source>
</evidence>
<dbReference type="InterPro" id="IPR001252">
    <property type="entry name" value="Malate_DH_AS"/>
</dbReference>
<dbReference type="Pfam" id="PF02866">
    <property type="entry name" value="Ldh_1_C"/>
    <property type="match status" value="1"/>
</dbReference>
<reference evidence="11" key="1">
    <citation type="journal article" date="2019" name="Int. J. Syst. Evol. Microbiol.">
        <title>The Global Catalogue of Microorganisms (GCM) 10K type strain sequencing project: providing services to taxonomists for standard genome sequencing and annotation.</title>
        <authorList>
            <consortium name="The Broad Institute Genomics Platform"/>
            <consortium name="The Broad Institute Genome Sequencing Center for Infectious Disease"/>
            <person name="Wu L."/>
            <person name="Ma J."/>
        </authorList>
    </citation>
    <scope>NUCLEOTIDE SEQUENCE [LARGE SCALE GENOMIC DNA]</scope>
    <source>
        <strain evidence="11">JCM 15900</strain>
    </source>
</reference>
<keyword evidence="7" id="KW-0175">Coiled coil</keyword>
<protein>
    <recommendedName>
        <fullName evidence="2 5">Malate dehydrogenase</fullName>
        <ecNumber evidence="2 5">1.1.1.37</ecNumber>
    </recommendedName>
</protein>
<evidence type="ECO:0000313" key="10">
    <source>
        <dbReference type="EMBL" id="GAA2103780.1"/>
    </source>
</evidence>
<dbReference type="NCBIfam" id="TIGR01759">
    <property type="entry name" value="MalateDH-SF1"/>
    <property type="match status" value="1"/>
</dbReference>
<gene>
    <name evidence="10" type="ORF">GCM10009823_27950</name>
</gene>
<evidence type="ECO:0000256" key="1">
    <source>
        <dbReference type="ARBA" id="ARBA00009613"/>
    </source>
</evidence>
<dbReference type="InterPro" id="IPR015955">
    <property type="entry name" value="Lactate_DH/Glyco_Ohase_4_C"/>
</dbReference>
<evidence type="ECO:0000256" key="6">
    <source>
        <dbReference type="RuleBase" id="RU003369"/>
    </source>
</evidence>
<dbReference type="RefSeq" id="WP_344337897.1">
    <property type="nucleotide sequence ID" value="NZ_BAAAPZ010000017.1"/>
</dbReference>
<dbReference type="EC" id="1.1.1.37" evidence="2 5"/>
<dbReference type="EMBL" id="BAAAPZ010000017">
    <property type="protein sequence ID" value="GAA2103780.1"/>
    <property type="molecule type" value="Genomic_DNA"/>
</dbReference>
<feature type="domain" description="Lactate/malate dehydrogenase N-terminal" evidence="8">
    <location>
        <begin position="5"/>
        <end position="148"/>
    </location>
</feature>
<comment type="caution">
    <text evidence="10">The sequence shown here is derived from an EMBL/GenBank/DDBJ whole genome shotgun (WGS) entry which is preliminary data.</text>
</comment>
<evidence type="ECO:0000256" key="5">
    <source>
        <dbReference type="RuleBase" id="RU000422"/>
    </source>
</evidence>
<dbReference type="InterPro" id="IPR001236">
    <property type="entry name" value="Lactate/malate_DH_N"/>
</dbReference>
<feature type="coiled-coil region" evidence="7">
    <location>
        <begin position="315"/>
        <end position="342"/>
    </location>
</feature>
<dbReference type="PANTHER" id="PTHR23382">
    <property type="entry name" value="MALATE DEHYDROGENASE"/>
    <property type="match status" value="1"/>
</dbReference>
<comment type="similarity">
    <text evidence="1">Belongs to the LDH/MDH superfamily. MDH type 2 family.</text>
</comment>
<accession>A0ABP5IRU2</accession>
<keyword evidence="5" id="KW-0520">NAD</keyword>
<name>A0ABP5IRU2_9MICO</name>
<proteinExistence type="inferred from homology"/>
<evidence type="ECO:0000259" key="9">
    <source>
        <dbReference type="Pfam" id="PF02866"/>
    </source>
</evidence>
<dbReference type="InterPro" id="IPR022383">
    <property type="entry name" value="Lactate/malate_DH_C"/>
</dbReference>
<feature type="domain" description="Lactate/malate dehydrogenase C-terminal" evidence="9">
    <location>
        <begin position="165"/>
        <end position="336"/>
    </location>
</feature>
<sequence length="345" mass="35923">MTRTLAVTGAAGSIAYSLLFRLAAEASRSAPGDSERIRLRLLEVPAVVDRLEGVRMELEDCAFPALEAIVCTADPEEAFAGVDAALLVGSAPRRPGMDRADLLEANGAIFAEQGRALGTGAHPDARVVVVGNPANTNALIAAEHAQRAPRADGEVLSADRFTALTRLDHNRALAQLAARTGAPVKSIERLAIWGNHSNTQFPDLGSAAIAGEPAMQVLARVCGGPDAAEAWVAGDFIPTVTGRGGAVIEVRGASSAASAASATLDHLRDWTHGTRGRWASMAVRSHGEYGVPAGLISSFPCVVDADGSARVVEGLELTAEQRSRIDASVAELEEERAAAERLGFL</sequence>
<dbReference type="SUPFAM" id="SSF56327">
    <property type="entry name" value="LDH C-terminal domain-like"/>
    <property type="match status" value="1"/>
</dbReference>
<dbReference type="InterPro" id="IPR010945">
    <property type="entry name" value="Malate_DH_type2"/>
</dbReference>
<keyword evidence="5" id="KW-0816">Tricarboxylic acid cycle</keyword>
<dbReference type="NCBIfam" id="NF003916">
    <property type="entry name" value="PRK05442.1"/>
    <property type="match status" value="1"/>
</dbReference>
<dbReference type="Pfam" id="PF00056">
    <property type="entry name" value="Ldh_1_N"/>
    <property type="match status" value="1"/>
</dbReference>
<dbReference type="InterPro" id="IPR001557">
    <property type="entry name" value="L-lactate/malate_DH"/>
</dbReference>
<evidence type="ECO:0000256" key="3">
    <source>
        <dbReference type="ARBA" id="ARBA00023002"/>
    </source>
</evidence>
<keyword evidence="3 6" id="KW-0560">Oxidoreductase</keyword>
<dbReference type="SUPFAM" id="SSF51735">
    <property type="entry name" value="NAD(P)-binding Rossmann-fold domains"/>
    <property type="match status" value="1"/>
</dbReference>
<evidence type="ECO:0000256" key="2">
    <source>
        <dbReference type="ARBA" id="ARBA00012995"/>
    </source>
</evidence>
<keyword evidence="11" id="KW-1185">Reference proteome</keyword>
<comment type="catalytic activity">
    <reaction evidence="4 5">
        <text>(S)-malate + NAD(+) = oxaloacetate + NADH + H(+)</text>
        <dbReference type="Rhea" id="RHEA:21432"/>
        <dbReference type="ChEBI" id="CHEBI:15378"/>
        <dbReference type="ChEBI" id="CHEBI:15589"/>
        <dbReference type="ChEBI" id="CHEBI:16452"/>
        <dbReference type="ChEBI" id="CHEBI:57540"/>
        <dbReference type="ChEBI" id="CHEBI:57945"/>
        <dbReference type="EC" id="1.1.1.37"/>
    </reaction>
</comment>
<dbReference type="InterPro" id="IPR036291">
    <property type="entry name" value="NAD(P)-bd_dom_sf"/>
</dbReference>
<organism evidence="10 11">
    <name type="scientific">Brevibacterium salitolerans</name>
    <dbReference type="NCBI Taxonomy" id="1403566"/>
    <lineage>
        <taxon>Bacteria</taxon>
        <taxon>Bacillati</taxon>
        <taxon>Actinomycetota</taxon>
        <taxon>Actinomycetes</taxon>
        <taxon>Micrococcales</taxon>
        <taxon>Brevibacteriaceae</taxon>
        <taxon>Brevibacterium</taxon>
    </lineage>
</organism>
<dbReference type="PROSITE" id="PS00068">
    <property type="entry name" value="MDH"/>
    <property type="match status" value="1"/>
</dbReference>
<evidence type="ECO:0000259" key="8">
    <source>
        <dbReference type="Pfam" id="PF00056"/>
    </source>
</evidence>
<evidence type="ECO:0000313" key="11">
    <source>
        <dbReference type="Proteomes" id="UP001500984"/>
    </source>
</evidence>
<dbReference type="Proteomes" id="UP001500984">
    <property type="component" value="Unassembled WGS sequence"/>
</dbReference>
<evidence type="ECO:0000256" key="7">
    <source>
        <dbReference type="SAM" id="Coils"/>
    </source>
</evidence>
<dbReference type="Gene3D" id="3.40.50.720">
    <property type="entry name" value="NAD(P)-binding Rossmann-like Domain"/>
    <property type="match status" value="1"/>
</dbReference>